<dbReference type="InterPro" id="IPR036388">
    <property type="entry name" value="WH-like_DNA-bd_sf"/>
</dbReference>
<sequence>MKKLNNKDIEIAVEIDGVYAQGFGMLAQKVMLDKELPLQSKAIYAYLASYAGSGKIYPKRSTILRDLNMNKDTYYKYLNRLVEKSYISISKAKGFLNKNVYTICSNPNAIGCPPSASAEHHTLSLDNIYSYGYGNMPKLIMCDTRLSVKARGMIALFYSLAQSSNTVFPTRDYTMEILGISKQTYYNTLNELIAYGYISVIKRKGKNGKFCVNNYILNTNPTVIEKQQKESNKPCPKFSDNVKNAIKSALSPCPKKQDNENNRVLKSRTLPCPNSSDNTVSQNFGHYNNTIYNNTINNSKSDHNLIIDRINLTVPFTTDNDKIIESIKELTDYNAYQSYVAYENDIYSRLYCKAVDLLCDMATNNTSQTYNKTTVSQRTLIYSINNCITKHGIAKANSLCDLISDTLLNYEEASKEYEIRNCSNYLKALLFDNITNFAFNLAKFDL</sequence>
<comment type="caution">
    <text evidence="1">The sequence shown here is derived from an EMBL/GenBank/DDBJ whole genome shotgun (WGS) entry which is preliminary data.</text>
</comment>
<evidence type="ECO:0000313" key="2">
    <source>
        <dbReference type="Proteomes" id="UP000636755"/>
    </source>
</evidence>
<dbReference type="Gene3D" id="1.10.10.10">
    <property type="entry name" value="Winged helix-like DNA-binding domain superfamily/Winged helix DNA-binding domain"/>
    <property type="match status" value="2"/>
</dbReference>
<dbReference type="RefSeq" id="WP_186935047.1">
    <property type="nucleotide sequence ID" value="NZ_JACOPS010000002.1"/>
</dbReference>
<gene>
    <name evidence="1" type="ORF">H8R91_04405</name>
</gene>
<protein>
    <submittedName>
        <fullName evidence="1">Helix-turn-helix domain-containing protein</fullName>
    </submittedName>
</protein>
<dbReference type="Proteomes" id="UP000636755">
    <property type="component" value="Unassembled WGS sequence"/>
</dbReference>
<proteinExistence type="predicted"/>
<organism evidence="1 2">
    <name type="scientific">Ruminococcus intestinalis</name>
    <dbReference type="NCBI Taxonomy" id="2763066"/>
    <lineage>
        <taxon>Bacteria</taxon>
        <taxon>Bacillati</taxon>
        <taxon>Bacillota</taxon>
        <taxon>Clostridia</taxon>
        <taxon>Eubacteriales</taxon>
        <taxon>Oscillospiraceae</taxon>
        <taxon>Ruminococcus</taxon>
    </lineage>
</organism>
<keyword evidence="2" id="KW-1185">Reference proteome</keyword>
<accession>A0ABR7HJW5</accession>
<dbReference type="Pfam" id="PF13730">
    <property type="entry name" value="HTH_36"/>
    <property type="match status" value="1"/>
</dbReference>
<reference evidence="1 2" key="1">
    <citation type="submission" date="2020-08" db="EMBL/GenBank/DDBJ databases">
        <title>Genome public.</title>
        <authorList>
            <person name="Liu C."/>
            <person name="Sun Q."/>
        </authorList>
    </citation>
    <scope>NUCLEOTIDE SEQUENCE [LARGE SCALE GENOMIC DNA]</scope>
    <source>
        <strain evidence="1 2">NSJ-71</strain>
    </source>
</reference>
<dbReference type="EMBL" id="JACOPS010000002">
    <property type="protein sequence ID" value="MBC5727777.1"/>
    <property type="molecule type" value="Genomic_DNA"/>
</dbReference>
<evidence type="ECO:0000313" key="1">
    <source>
        <dbReference type="EMBL" id="MBC5727777.1"/>
    </source>
</evidence>
<name>A0ABR7HJW5_9FIRM</name>